<evidence type="ECO:0000313" key="8">
    <source>
        <dbReference type="Proteomes" id="UP000772434"/>
    </source>
</evidence>
<dbReference type="InterPro" id="IPR002938">
    <property type="entry name" value="FAD-bd"/>
</dbReference>
<protein>
    <submittedName>
        <fullName evidence="7">Oxidoreductase</fullName>
    </submittedName>
</protein>
<keyword evidence="3" id="KW-0560">Oxidoreductase</keyword>
<dbReference type="OrthoDB" id="655030at2759"/>
<organism evidence="7 8">
    <name type="scientific">Rhodocollybia butyracea</name>
    <dbReference type="NCBI Taxonomy" id="206335"/>
    <lineage>
        <taxon>Eukaryota</taxon>
        <taxon>Fungi</taxon>
        <taxon>Dikarya</taxon>
        <taxon>Basidiomycota</taxon>
        <taxon>Agaricomycotina</taxon>
        <taxon>Agaricomycetes</taxon>
        <taxon>Agaricomycetidae</taxon>
        <taxon>Agaricales</taxon>
        <taxon>Marasmiineae</taxon>
        <taxon>Omphalotaceae</taxon>
        <taxon>Rhodocollybia</taxon>
    </lineage>
</organism>
<evidence type="ECO:0000256" key="3">
    <source>
        <dbReference type="ARBA" id="ARBA00023002"/>
    </source>
</evidence>
<evidence type="ECO:0000256" key="1">
    <source>
        <dbReference type="ARBA" id="ARBA00022630"/>
    </source>
</evidence>
<evidence type="ECO:0000256" key="2">
    <source>
        <dbReference type="ARBA" id="ARBA00022827"/>
    </source>
</evidence>
<feature type="region of interest" description="Disordered" evidence="5">
    <location>
        <begin position="95"/>
        <end position="121"/>
    </location>
</feature>
<proteinExistence type="inferred from homology"/>
<accession>A0A9P5U221</accession>
<sequence length="400" mass="43430">MSSPLPSLSIAIVGAGPGGLTLARILQRNGINPTVFERENSLNERSQGGSLDLHPESGLQAMRDAGLMKEFVVHARYEGAEMKIQDKTGKVHFHMEAPPSADPHSNVKPEDDPHSRPEIDREDLRTVLRDSLAKDTIQWGRTVQSITTSDIDNRHTLIFNDASTETYDLIIGADGTWSRVRPLLTTNEPVYSGITFIEATISDIDNRFPALSASAGLGLLITTAPGKCIIIQRQSHAVLRIYAAVRVPESWSASFTPTKATVLGLFNDGWSPDILEFLRSVDEASVVMRKINALPVPTTWEAHPGVTLIGDAAHVVSPFAGEGVNQAMHDGNELAHAITDAVSGKCTLSEAVRQYEEKMFKRGAEVGKESAENLDMFFSEDTPKGVAAKMVYLVSQGPPP</sequence>
<keyword evidence="4" id="KW-0503">Monooxygenase</keyword>
<dbReference type="GO" id="GO:0004497">
    <property type="term" value="F:monooxygenase activity"/>
    <property type="evidence" value="ECO:0007669"/>
    <property type="project" value="UniProtKB-KW"/>
</dbReference>
<feature type="domain" description="FAD-binding" evidence="6">
    <location>
        <begin position="9"/>
        <end position="361"/>
    </location>
</feature>
<dbReference type="PANTHER" id="PTHR46972">
    <property type="entry name" value="MONOOXYGENASE ASQM-RELATED"/>
    <property type="match status" value="1"/>
</dbReference>
<dbReference type="Proteomes" id="UP000772434">
    <property type="component" value="Unassembled WGS sequence"/>
</dbReference>
<evidence type="ECO:0000256" key="4">
    <source>
        <dbReference type="ARBA" id="ARBA00023033"/>
    </source>
</evidence>
<dbReference type="Gene3D" id="3.50.50.60">
    <property type="entry name" value="FAD/NAD(P)-binding domain"/>
    <property type="match status" value="1"/>
</dbReference>
<dbReference type="PRINTS" id="PR00420">
    <property type="entry name" value="RNGMNOXGNASE"/>
</dbReference>
<dbReference type="InterPro" id="IPR043683">
    <property type="entry name" value="TetX_monooxygenase"/>
</dbReference>
<dbReference type="AlphaFoldDB" id="A0A9P5U221"/>
<evidence type="ECO:0000256" key="5">
    <source>
        <dbReference type="SAM" id="MobiDB-lite"/>
    </source>
</evidence>
<dbReference type="GO" id="GO:0046677">
    <property type="term" value="P:response to antibiotic"/>
    <property type="evidence" value="ECO:0007669"/>
    <property type="project" value="InterPro"/>
</dbReference>
<comment type="caution">
    <text evidence="7">The sequence shown here is derived from an EMBL/GenBank/DDBJ whole genome shotgun (WGS) entry which is preliminary data.</text>
</comment>
<keyword evidence="8" id="KW-1185">Reference proteome</keyword>
<evidence type="ECO:0000313" key="7">
    <source>
        <dbReference type="EMBL" id="KAF9063466.1"/>
    </source>
</evidence>
<keyword evidence="2" id="KW-0274">FAD</keyword>
<dbReference type="HAMAP" id="MF_00845">
    <property type="entry name" value="TetX_monooxygenase"/>
    <property type="match status" value="1"/>
</dbReference>
<keyword evidence="1" id="KW-0285">Flavoprotein</keyword>
<dbReference type="GO" id="GO:0071949">
    <property type="term" value="F:FAD binding"/>
    <property type="evidence" value="ECO:0007669"/>
    <property type="project" value="InterPro"/>
</dbReference>
<name>A0A9P5U221_9AGAR</name>
<gene>
    <name evidence="7" type="ORF">BDP27DRAFT_1368021</name>
</gene>
<dbReference type="InterPro" id="IPR036188">
    <property type="entry name" value="FAD/NAD-bd_sf"/>
</dbReference>
<evidence type="ECO:0000259" key="6">
    <source>
        <dbReference type="Pfam" id="PF01494"/>
    </source>
</evidence>
<dbReference type="PANTHER" id="PTHR46972:SF1">
    <property type="entry name" value="FAD DEPENDENT OXIDOREDUCTASE DOMAIN-CONTAINING PROTEIN"/>
    <property type="match status" value="1"/>
</dbReference>
<reference evidence="7" key="1">
    <citation type="submission" date="2020-11" db="EMBL/GenBank/DDBJ databases">
        <authorList>
            <consortium name="DOE Joint Genome Institute"/>
            <person name="Ahrendt S."/>
            <person name="Riley R."/>
            <person name="Andreopoulos W."/>
            <person name="Labutti K."/>
            <person name="Pangilinan J."/>
            <person name="Ruiz-Duenas F.J."/>
            <person name="Barrasa J.M."/>
            <person name="Sanchez-Garcia M."/>
            <person name="Camarero S."/>
            <person name="Miyauchi S."/>
            <person name="Serrano A."/>
            <person name="Linde D."/>
            <person name="Babiker R."/>
            <person name="Drula E."/>
            <person name="Ayuso-Fernandez I."/>
            <person name="Pacheco R."/>
            <person name="Padilla G."/>
            <person name="Ferreira P."/>
            <person name="Barriuso J."/>
            <person name="Kellner H."/>
            <person name="Castanera R."/>
            <person name="Alfaro M."/>
            <person name="Ramirez L."/>
            <person name="Pisabarro A.G."/>
            <person name="Kuo A."/>
            <person name="Tritt A."/>
            <person name="Lipzen A."/>
            <person name="He G."/>
            <person name="Yan M."/>
            <person name="Ng V."/>
            <person name="Cullen D."/>
            <person name="Martin F."/>
            <person name="Rosso M.-N."/>
            <person name="Henrissat B."/>
            <person name="Hibbett D."/>
            <person name="Martinez A.T."/>
            <person name="Grigoriev I.V."/>
        </authorList>
    </citation>
    <scope>NUCLEOTIDE SEQUENCE</scope>
    <source>
        <strain evidence="7">AH 40177</strain>
    </source>
</reference>
<feature type="compositionally biased region" description="Basic and acidic residues" evidence="5">
    <location>
        <begin position="105"/>
        <end position="121"/>
    </location>
</feature>
<dbReference type="EMBL" id="JADNRY010000146">
    <property type="protein sequence ID" value="KAF9063466.1"/>
    <property type="molecule type" value="Genomic_DNA"/>
</dbReference>
<dbReference type="SUPFAM" id="SSF51905">
    <property type="entry name" value="FAD/NAD(P)-binding domain"/>
    <property type="match status" value="1"/>
</dbReference>
<dbReference type="Pfam" id="PF01494">
    <property type="entry name" value="FAD_binding_3"/>
    <property type="match status" value="1"/>
</dbReference>